<reference evidence="6 7" key="1">
    <citation type="journal article" date="2024" name="Nat. Commun.">
        <title>Phylogenomics reveals the evolutionary origins of lichenization in chlorophyte algae.</title>
        <authorList>
            <person name="Puginier C."/>
            <person name="Libourel C."/>
            <person name="Otte J."/>
            <person name="Skaloud P."/>
            <person name="Haon M."/>
            <person name="Grisel S."/>
            <person name="Petersen M."/>
            <person name="Berrin J.G."/>
            <person name="Delaux P.M."/>
            <person name="Dal Grande F."/>
            <person name="Keller J."/>
        </authorList>
    </citation>
    <scope>NUCLEOTIDE SEQUENCE [LARGE SCALE GENOMIC DNA]</scope>
    <source>
        <strain evidence="6 7">SAG 245.80</strain>
    </source>
</reference>
<dbReference type="Proteomes" id="UP001445335">
    <property type="component" value="Unassembled WGS sequence"/>
</dbReference>
<proteinExistence type="predicted"/>
<feature type="repeat" description="WD" evidence="3">
    <location>
        <begin position="47"/>
        <end position="88"/>
    </location>
</feature>
<dbReference type="InterPro" id="IPR036322">
    <property type="entry name" value="WD40_repeat_dom_sf"/>
</dbReference>
<name>A0AAW1SIV7_9CHLO</name>
<dbReference type="Gene3D" id="2.130.10.10">
    <property type="entry name" value="YVTN repeat-like/Quinoprotein amine dehydrogenase"/>
    <property type="match status" value="1"/>
</dbReference>
<feature type="repeat" description="WD" evidence="3">
    <location>
        <begin position="173"/>
        <end position="214"/>
    </location>
</feature>
<dbReference type="EMBL" id="JALJOU010000001">
    <property type="protein sequence ID" value="KAK9846338.1"/>
    <property type="molecule type" value="Genomic_DNA"/>
</dbReference>
<comment type="caution">
    <text evidence="6">The sequence shown here is derived from an EMBL/GenBank/DDBJ whole genome shotgun (WGS) entry which is preliminary data.</text>
</comment>
<organism evidence="6 7">
    <name type="scientific">Elliptochloris bilobata</name>
    <dbReference type="NCBI Taxonomy" id="381761"/>
    <lineage>
        <taxon>Eukaryota</taxon>
        <taxon>Viridiplantae</taxon>
        <taxon>Chlorophyta</taxon>
        <taxon>core chlorophytes</taxon>
        <taxon>Trebouxiophyceae</taxon>
        <taxon>Trebouxiophyceae incertae sedis</taxon>
        <taxon>Elliptochloris clade</taxon>
        <taxon>Elliptochloris</taxon>
    </lineage>
</organism>
<dbReference type="SUPFAM" id="SSF50978">
    <property type="entry name" value="WD40 repeat-like"/>
    <property type="match status" value="1"/>
</dbReference>
<evidence type="ECO:0000256" key="1">
    <source>
        <dbReference type="ARBA" id="ARBA00022574"/>
    </source>
</evidence>
<feature type="compositionally biased region" description="Basic and acidic residues" evidence="4">
    <location>
        <begin position="18"/>
        <end position="38"/>
    </location>
</feature>
<keyword evidence="2" id="KW-0677">Repeat</keyword>
<dbReference type="PRINTS" id="PR00320">
    <property type="entry name" value="GPROTEINBRPT"/>
</dbReference>
<evidence type="ECO:0000256" key="2">
    <source>
        <dbReference type="ARBA" id="ARBA00022737"/>
    </source>
</evidence>
<dbReference type="InterPro" id="IPR019775">
    <property type="entry name" value="WD40_repeat_CS"/>
</dbReference>
<sequence>MAQPGEVANATPPAAAQTHEEARPAGGETRRIPADPHRPAYQLKRTLEGHTRGVVSVKFSNDGRRLASASADKTARVWDPFTGDCLHILSGHTEGVNDVAWDPEDRYLATASDDKTLLLWAAQTGERLRKLEGHTNYVFCCAFNPAHGSLVSGSFDETVRLWEVKEGKEIKHLPAHSDPVTAVDFNRDGTLIVSSSYDGLARLWYPATGSCRATLVDAAAPPVAFAKFSPNGKYVLVATLDDTLKLWDYEKVKAVKVYRGHKNRMHCLFGAFCVTDTKGKWIVAGSEDHSIFIWGLNTKQVVQVLPGRPSKDAPGEGHCDAVLAVACHPKETMIASGALGADCTVKVWVDEALAPS</sequence>
<dbReference type="CDD" id="cd00200">
    <property type="entry name" value="WD40"/>
    <property type="match status" value="1"/>
</dbReference>
<dbReference type="AlphaFoldDB" id="A0AAW1SIV7"/>
<protein>
    <recommendedName>
        <fullName evidence="5">WDR5-like beta-propeller domain-containing protein</fullName>
    </recommendedName>
</protein>
<evidence type="ECO:0000313" key="6">
    <source>
        <dbReference type="EMBL" id="KAK9846338.1"/>
    </source>
</evidence>
<feature type="repeat" description="WD" evidence="3">
    <location>
        <begin position="131"/>
        <end position="172"/>
    </location>
</feature>
<feature type="repeat" description="WD" evidence="3">
    <location>
        <begin position="89"/>
        <end position="130"/>
    </location>
</feature>
<dbReference type="SMART" id="SM00320">
    <property type="entry name" value="WD40"/>
    <property type="match status" value="7"/>
</dbReference>
<keyword evidence="1 3" id="KW-0853">WD repeat</keyword>
<dbReference type="PROSITE" id="PS50294">
    <property type="entry name" value="WD_REPEATS_REGION"/>
    <property type="match status" value="5"/>
</dbReference>
<dbReference type="InterPro" id="IPR020472">
    <property type="entry name" value="WD40_PAC1"/>
</dbReference>
<dbReference type="FunFam" id="2.130.10.10:FF:000228">
    <property type="entry name" value="COMPASS-like H3K4 histone methylase component WDR5A"/>
    <property type="match status" value="1"/>
</dbReference>
<dbReference type="PROSITE" id="PS00678">
    <property type="entry name" value="WD_REPEATS_1"/>
    <property type="match status" value="1"/>
</dbReference>
<dbReference type="InterPro" id="IPR001680">
    <property type="entry name" value="WD40_rpt"/>
</dbReference>
<dbReference type="PROSITE" id="PS50082">
    <property type="entry name" value="WD_REPEATS_2"/>
    <property type="match status" value="6"/>
</dbReference>
<evidence type="ECO:0000313" key="7">
    <source>
        <dbReference type="Proteomes" id="UP001445335"/>
    </source>
</evidence>
<dbReference type="PANTHER" id="PTHR22847:SF637">
    <property type="entry name" value="WD REPEAT DOMAIN 5B"/>
    <property type="match status" value="1"/>
</dbReference>
<evidence type="ECO:0000259" key="5">
    <source>
        <dbReference type="Pfam" id="PF25175"/>
    </source>
</evidence>
<dbReference type="GO" id="GO:0042393">
    <property type="term" value="F:histone binding"/>
    <property type="evidence" value="ECO:0007669"/>
    <property type="project" value="TreeGrafter"/>
</dbReference>
<dbReference type="PANTHER" id="PTHR22847">
    <property type="entry name" value="WD40 REPEAT PROTEIN"/>
    <property type="match status" value="1"/>
</dbReference>
<gene>
    <name evidence="6" type="ORF">WJX81_001869</name>
</gene>
<dbReference type="InterPro" id="IPR059122">
    <property type="entry name" value="Beta-prop_WDR5-like"/>
</dbReference>
<feature type="repeat" description="WD" evidence="3">
    <location>
        <begin position="279"/>
        <end position="304"/>
    </location>
</feature>
<feature type="repeat" description="WD" evidence="3">
    <location>
        <begin position="216"/>
        <end position="257"/>
    </location>
</feature>
<dbReference type="InterPro" id="IPR015943">
    <property type="entry name" value="WD40/YVTN_repeat-like_dom_sf"/>
</dbReference>
<feature type="region of interest" description="Disordered" evidence="4">
    <location>
        <begin position="1"/>
        <end position="38"/>
    </location>
</feature>
<dbReference type="Pfam" id="PF25175">
    <property type="entry name" value="Beta-prop_WDR5"/>
    <property type="match status" value="1"/>
</dbReference>
<accession>A0AAW1SIV7</accession>
<feature type="domain" description="WDR5-like beta-propeller" evidence="5">
    <location>
        <begin position="46"/>
        <end position="348"/>
    </location>
</feature>
<dbReference type="GO" id="GO:0048188">
    <property type="term" value="C:Set1C/COMPASS complex"/>
    <property type="evidence" value="ECO:0007669"/>
    <property type="project" value="TreeGrafter"/>
</dbReference>
<keyword evidence="7" id="KW-1185">Reference proteome</keyword>
<evidence type="ECO:0000256" key="4">
    <source>
        <dbReference type="SAM" id="MobiDB-lite"/>
    </source>
</evidence>
<evidence type="ECO:0000256" key="3">
    <source>
        <dbReference type="PROSITE-ProRule" id="PRU00221"/>
    </source>
</evidence>
<dbReference type="PIRSF" id="PIRSF002394">
    <property type="entry name" value="GN-bd_beta"/>
    <property type="match status" value="1"/>
</dbReference>